<gene>
    <name evidence="3" type="ORF">Baya_14876</name>
</gene>
<dbReference type="PANTHER" id="PTHR35347">
    <property type="entry name" value="COILED-COIL DOMAIN-CONTAINING PROTEIN 175"/>
    <property type="match status" value="1"/>
</dbReference>
<feature type="region of interest" description="Disordered" evidence="2">
    <location>
        <begin position="140"/>
        <end position="169"/>
    </location>
</feature>
<dbReference type="PANTHER" id="PTHR35347:SF1">
    <property type="entry name" value="COILED-COIL DOMAIN-CONTAINING PROTEIN 175"/>
    <property type="match status" value="1"/>
</dbReference>
<evidence type="ECO:0000313" key="4">
    <source>
        <dbReference type="Proteomes" id="UP000319801"/>
    </source>
</evidence>
<feature type="coiled-coil region" evidence="1">
    <location>
        <begin position="264"/>
        <end position="329"/>
    </location>
</feature>
<protein>
    <submittedName>
        <fullName evidence="3">Uncharacterized protein</fullName>
    </submittedName>
</protein>
<feature type="region of interest" description="Disordered" evidence="2">
    <location>
        <begin position="88"/>
        <end position="113"/>
    </location>
</feature>
<accession>A0A556VA49</accession>
<proteinExistence type="predicted"/>
<dbReference type="AlphaFoldDB" id="A0A556VA49"/>
<feature type="coiled-coil region" evidence="1">
    <location>
        <begin position="358"/>
        <end position="460"/>
    </location>
</feature>
<evidence type="ECO:0000256" key="1">
    <source>
        <dbReference type="SAM" id="Coils"/>
    </source>
</evidence>
<comment type="caution">
    <text evidence="3">The sequence shown here is derived from an EMBL/GenBank/DDBJ whole genome shotgun (WGS) entry which is preliminary data.</text>
</comment>
<feature type="compositionally biased region" description="Basic and acidic residues" evidence="2">
    <location>
        <begin position="88"/>
        <end position="109"/>
    </location>
</feature>
<keyword evidence="4" id="KW-1185">Reference proteome</keyword>
<organism evidence="3 4">
    <name type="scientific">Bagarius yarrelli</name>
    <name type="common">Goonch</name>
    <name type="synonym">Bagrus yarrelli</name>
    <dbReference type="NCBI Taxonomy" id="175774"/>
    <lineage>
        <taxon>Eukaryota</taxon>
        <taxon>Metazoa</taxon>
        <taxon>Chordata</taxon>
        <taxon>Craniata</taxon>
        <taxon>Vertebrata</taxon>
        <taxon>Euteleostomi</taxon>
        <taxon>Actinopterygii</taxon>
        <taxon>Neopterygii</taxon>
        <taxon>Teleostei</taxon>
        <taxon>Ostariophysi</taxon>
        <taxon>Siluriformes</taxon>
        <taxon>Sisoridae</taxon>
        <taxon>Sisorinae</taxon>
        <taxon>Bagarius</taxon>
    </lineage>
</organism>
<sequence>MAACLVPDQPAVNITLEHLEELDTQLRAEGVAFSPEASHHLRETADAIKELEALRKAAHEELEVETIETGKLRHRLLSQRDGIISEISDRGDNVRRSRADQNEHRDAKPAGRGFTELLRKEERVVEPPNQISLLEKRSDRLKARQQEQEEHIKNKMNKSDELTEQRERHEKELEELRETQNRQLLRLQENIKAVDREIEEEQRKSSVRLEALSNLSSMLQAQRKKEEETQINHKRLKKEASFELEKEELCVGMETLEEHHRDSVRKLRSAISFHKTRYSELTEEKEKLQQQEVLSSLTEELTHRISKAEEEHKQTEIEYSNEIQRLNAKSVARACLDEEQELKDQELNDIRSHLELSIQEAKERTTATLQSKEDLQKELQTSRDYHTELLRSSGEQIVAVEENVSEKEQMLEQVKMENSRLHLESAEKDQTLLDAMQMFRLQVQERKQHMEDVNVRLEAELKTMSTLLEISNSQHK</sequence>
<name>A0A556VA49_BAGYA</name>
<dbReference type="EMBL" id="VCAZ01000186">
    <property type="protein sequence ID" value="TTE07127.1"/>
    <property type="molecule type" value="Genomic_DNA"/>
</dbReference>
<dbReference type="Proteomes" id="UP000319801">
    <property type="component" value="Unassembled WGS sequence"/>
</dbReference>
<dbReference type="OrthoDB" id="10031759at2759"/>
<evidence type="ECO:0000256" key="2">
    <source>
        <dbReference type="SAM" id="MobiDB-lite"/>
    </source>
</evidence>
<reference evidence="3 4" key="1">
    <citation type="journal article" date="2019" name="Genome Biol. Evol.">
        <title>Whole-Genome Sequencing of the Giant Devil Catfish, Bagarius yarrelli.</title>
        <authorList>
            <person name="Jiang W."/>
            <person name="Lv Y."/>
            <person name="Cheng L."/>
            <person name="Yang K."/>
            <person name="Chao B."/>
            <person name="Wang X."/>
            <person name="Li Y."/>
            <person name="Pan X."/>
            <person name="You X."/>
            <person name="Zhang Y."/>
            <person name="Yang J."/>
            <person name="Li J."/>
            <person name="Zhang X."/>
            <person name="Liu S."/>
            <person name="Sun C."/>
            <person name="Yang J."/>
            <person name="Shi Q."/>
        </authorList>
    </citation>
    <scope>NUCLEOTIDE SEQUENCE [LARGE SCALE GENOMIC DNA]</scope>
    <source>
        <strain evidence="3">JWS20170419001</strain>
        <tissue evidence="3">Muscle</tissue>
    </source>
</reference>
<keyword evidence="1" id="KW-0175">Coiled coil</keyword>
<feature type="coiled-coil region" evidence="1">
    <location>
        <begin position="41"/>
        <end position="68"/>
    </location>
</feature>
<evidence type="ECO:0000313" key="3">
    <source>
        <dbReference type="EMBL" id="TTE07127.1"/>
    </source>
</evidence>
<dbReference type="InterPro" id="IPR038834">
    <property type="entry name" value="CCDC175"/>
</dbReference>